<dbReference type="Proteomes" id="UP000887569">
    <property type="component" value="Unplaced"/>
</dbReference>
<evidence type="ECO:0000313" key="2">
    <source>
        <dbReference type="WBParaSite" id="PgR166_g014_t01"/>
    </source>
</evidence>
<sequence length="61" mass="6826">MPCTILEENASIEGAIFWTDAPFASLTRRPWRSTLSWLSIRSVLSIGTLLAGWSLRSCRSI</sequence>
<keyword evidence="1" id="KW-1185">Reference proteome</keyword>
<evidence type="ECO:0000313" key="1">
    <source>
        <dbReference type="Proteomes" id="UP000887569"/>
    </source>
</evidence>
<name>A0A915CGU1_PARUN</name>
<dbReference type="AlphaFoldDB" id="A0A915CGU1"/>
<proteinExistence type="predicted"/>
<accession>A0A915CGU1</accession>
<protein>
    <submittedName>
        <fullName evidence="2">Uncharacterized protein</fullName>
    </submittedName>
</protein>
<organism evidence="1 2">
    <name type="scientific">Parascaris univalens</name>
    <name type="common">Nematode worm</name>
    <dbReference type="NCBI Taxonomy" id="6257"/>
    <lineage>
        <taxon>Eukaryota</taxon>
        <taxon>Metazoa</taxon>
        <taxon>Ecdysozoa</taxon>
        <taxon>Nematoda</taxon>
        <taxon>Chromadorea</taxon>
        <taxon>Rhabditida</taxon>
        <taxon>Spirurina</taxon>
        <taxon>Ascaridomorpha</taxon>
        <taxon>Ascaridoidea</taxon>
        <taxon>Ascarididae</taxon>
        <taxon>Parascaris</taxon>
    </lineage>
</organism>
<dbReference type="WBParaSite" id="PgR166_g014_t01">
    <property type="protein sequence ID" value="PgR166_g014_t01"/>
    <property type="gene ID" value="PgR166_g014"/>
</dbReference>
<reference evidence="2" key="1">
    <citation type="submission" date="2022-11" db="UniProtKB">
        <authorList>
            <consortium name="WormBaseParasite"/>
        </authorList>
    </citation>
    <scope>IDENTIFICATION</scope>
</reference>